<evidence type="ECO:0000256" key="1">
    <source>
        <dbReference type="SAM" id="MobiDB-lite"/>
    </source>
</evidence>
<feature type="transmembrane region" description="Helical" evidence="2">
    <location>
        <begin position="817"/>
        <end position="840"/>
    </location>
</feature>
<evidence type="ECO:0000313" key="4">
    <source>
        <dbReference type="Proteomes" id="UP001202961"/>
    </source>
</evidence>
<feature type="transmembrane region" description="Helical" evidence="2">
    <location>
        <begin position="376"/>
        <end position="394"/>
    </location>
</feature>
<feature type="compositionally biased region" description="Basic and acidic residues" evidence="1">
    <location>
        <begin position="103"/>
        <end position="126"/>
    </location>
</feature>
<protein>
    <recommendedName>
        <fullName evidence="5">Transmembrane protein</fullName>
    </recommendedName>
</protein>
<evidence type="ECO:0000256" key="2">
    <source>
        <dbReference type="SAM" id="Phobius"/>
    </source>
</evidence>
<organism evidence="3 4">
    <name type="scientific">Aporhodopirellula aestuarii</name>
    <dbReference type="NCBI Taxonomy" id="2950107"/>
    <lineage>
        <taxon>Bacteria</taxon>
        <taxon>Pseudomonadati</taxon>
        <taxon>Planctomycetota</taxon>
        <taxon>Planctomycetia</taxon>
        <taxon>Pirellulales</taxon>
        <taxon>Pirellulaceae</taxon>
        <taxon>Aporhodopirellula</taxon>
    </lineage>
</organism>
<feature type="region of interest" description="Disordered" evidence="1">
    <location>
        <begin position="1"/>
        <end position="26"/>
    </location>
</feature>
<evidence type="ECO:0008006" key="5">
    <source>
        <dbReference type="Google" id="ProtNLM"/>
    </source>
</evidence>
<dbReference type="Proteomes" id="UP001202961">
    <property type="component" value="Unassembled WGS sequence"/>
</dbReference>
<name>A0ABT0U9Y2_9BACT</name>
<dbReference type="EMBL" id="JAMQBK010000060">
    <property type="protein sequence ID" value="MCM2373151.1"/>
    <property type="molecule type" value="Genomic_DNA"/>
</dbReference>
<comment type="caution">
    <text evidence="3">The sequence shown here is derived from an EMBL/GenBank/DDBJ whole genome shotgun (WGS) entry which is preliminary data.</text>
</comment>
<reference evidence="3 4" key="1">
    <citation type="journal article" date="2022" name="Syst. Appl. Microbiol.">
        <title>Rhodopirellula aestuarii sp. nov., a novel member of the genus Rhodopirellula isolated from brackish sediments collected in the Tagus River estuary, Portugal.</title>
        <authorList>
            <person name="Vitorino I.R."/>
            <person name="Klimek D."/>
            <person name="Calusinska M."/>
            <person name="Lobo-da-Cunha A."/>
            <person name="Vasconcelos V."/>
            <person name="Lage O.M."/>
        </authorList>
    </citation>
    <scope>NUCLEOTIDE SEQUENCE [LARGE SCALE GENOMIC DNA]</scope>
    <source>
        <strain evidence="3 4">ICT_H3.1</strain>
    </source>
</reference>
<evidence type="ECO:0000313" key="3">
    <source>
        <dbReference type="EMBL" id="MCM2373151.1"/>
    </source>
</evidence>
<gene>
    <name evidence="3" type="ORF">NB063_21280</name>
</gene>
<sequence>MRIPSQLHGESLYGRTSSRRKAPSAGQSWRRVLRLTIVLALVVVVMRQASRPGVYHVFFPETARQVAVASAGPATATNQPPGQAPGRGQTVIASDEGDSSANRSDRGPEEWTSQKRGQFEEWRDTKSDDELTTLLSQWLRGDDIDVDEDDLVLESERDESFLALAVQQRLIESAKDGTVWRAADGPALLTTLAMHRVDGGRLESLMRYRPVATVAGVLPLLQQPEVYRGRSLIGRGELVRIEKVAAPENPYQLQHYWNLWLMPLDASRRPWLVIVADLPKEFDGLVSDSDQGSPDAEPEAVKQSFSITSPRPIVEVHGEFVKRLSYQSEAGAELTPVIVGHLASFLANGNPIITRAILAADPSRSEQTDQDDDIPMWWIVVGSVVIGLLFSSWVMWRTAVLNRQLRERRARKDVVLSFMIAVGSLIATSPLSAQSLMDLLPGYDPQRLDSIAEEARPDVSNPRLNADEIAKVVFRIDRLSDAVLRERLAKSASSPSVGDAVRVDDVIVESQSIPVSTTLQEYLNLDRIEIIQLSPINGVPRILVSRSLPDEAVPGDHLSGVAVRIRNPASNETLAMIVDVAGRLRWTPKQPESPADEVLSLQGVDLSRLAEVNELDREPLSESDSAVFYPMIGAAGVVSGDAPKNEKLRNAIQRMKATVIDASPVDLLQNPGGFIGDWIRLDVETVRITRVAVETEQRRREIGGDHYYEIDAIGDLGAVQLQIEVPDREPVVMENRYPVTIVMATLPDFLRTDTDGSEQLVSTFNRAIRVEGFFYRLWSYESDFMQQHGGKQFAPLIVAGVITDLRPTSDDPMGVQMIGQIAAVAVIAALLGAIAFHFITRRGDQESRKRRY</sequence>
<feature type="region of interest" description="Disordered" evidence="1">
    <location>
        <begin position="70"/>
        <end position="126"/>
    </location>
</feature>
<keyword evidence="2" id="KW-1133">Transmembrane helix</keyword>
<keyword evidence="2" id="KW-0472">Membrane</keyword>
<feature type="transmembrane region" description="Helical" evidence="2">
    <location>
        <begin position="414"/>
        <end position="433"/>
    </location>
</feature>
<keyword evidence="2" id="KW-0812">Transmembrane</keyword>
<accession>A0ABT0U9Y2</accession>
<keyword evidence="4" id="KW-1185">Reference proteome</keyword>
<proteinExistence type="predicted"/>
<dbReference type="RefSeq" id="WP_250930781.1">
    <property type="nucleotide sequence ID" value="NZ_JAMQBK010000060.1"/>
</dbReference>